<name>A0A074VQJ0_AURM1</name>
<feature type="signal peptide" evidence="2">
    <location>
        <begin position="1"/>
        <end position="21"/>
    </location>
</feature>
<accession>A0A074VQJ0</accession>
<dbReference type="Proteomes" id="UP000030672">
    <property type="component" value="Unassembled WGS sequence"/>
</dbReference>
<dbReference type="GeneID" id="63918504"/>
<dbReference type="AlphaFoldDB" id="A0A074VQJ0"/>
<evidence type="ECO:0000256" key="2">
    <source>
        <dbReference type="SAM" id="SignalP"/>
    </source>
</evidence>
<proteinExistence type="predicted"/>
<dbReference type="STRING" id="1043003.A0A074VQJ0"/>
<evidence type="ECO:0008006" key="5">
    <source>
        <dbReference type="Google" id="ProtNLM"/>
    </source>
</evidence>
<evidence type="ECO:0000313" key="3">
    <source>
        <dbReference type="EMBL" id="KEQ59942.1"/>
    </source>
</evidence>
<evidence type="ECO:0000256" key="1">
    <source>
        <dbReference type="SAM" id="MobiDB-lite"/>
    </source>
</evidence>
<feature type="region of interest" description="Disordered" evidence="1">
    <location>
        <begin position="89"/>
        <end position="155"/>
    </location>
</feature>
<feature type="region of interest" description="Disordered" evidence="1">
    <location>
        <begin position="167"/>
        <end position="186"/>
    </location>
</feature>
<gene>
    <name evidence="3" type="ORF">M437DRAFT_68563</name>
</gene>
<protein>
    <recommendedName>
        <fullName evidence="5">Extracellular membrane protein CFEM domain-containing protein</fullName>
    </recommendedName>
</protein>
<keyword evidence="2" id="KW-0732">Signal</keyword>
<feature type="chain" id="PRO_5001700847" description="Extracellular membrane protein CFEM domain-containing protein" evidence="2">
    <location>
        <begin position="22"/>
        <end position="208"/>
    </location>
</feature>
<sequence>MFFKMSIVFAIFALLIQVVVSNTPACVLQAVNQAGKSPSDVKDICTGGSNVEQSLVSDCGNNFDAAMSAFSSICSGAGVTISTWNAASSPATPVSTPVSSSAISTSTDSATATTSEAKSDSTSTVTASQASVPSSVSSTESTAEPTNSGATTATGILTATDTATITQSAESSGVSTSSAPMSTGAAKHVEKNGWVMGAMAAAGLIMAL</sequence>
<keyword evidence="4" id="KW-1185">Reference proteome</keyword>
<dbReference type="RefSeq" id="XP_040876965.1">
    <property type="nucleotide sequence ID" value="XM_041025131.1"/>
</dbReference>
<reference evidence="3 4" key="1">
    <citation type="journal article" date="2014" name="BMC Genomics">
        <title>Genome sequencing of four Aureobasidium pullulans varieties: biotechnological potential, stress tolerance, and description of new species.</title>
        <authorList>
            <person name="Gostin Ar C."/>
            <person name="Ohm R.A."/>
            <person name="Kogej T."/>
            <person name="Sonjak S."/>
            <person name="Turk M."/>
            <person name="Zajc J."/>
            <person name="Zalar P."/>
            <person name="Grube M."/>
            <person name="Sun H."/>
            <person name="Han J."/>
            <person name="Sharma A."/>
            <person name="Chiniquy J."/>
            <person name="Ngan C.Y."/>
            <person name="Lipzen A."/>
            <person name="Barry K."/>
            <person name="Grigoriev I.V."/>
            <person name="Gunde-Cimerman N."/>
        </authorList>
    </citation>
    <scope>NUCLEOTIDE SEQUENCE [LARGE SCALE GENOMIC DNA]</scope>
    <source>
        <strain evidence="3 4">CBS 110374</strain>
    </source>
</reference>
<dbReference type="EMBL" id="KL584845">
    <property type="protein sequence ID" value="KEQ59942.1"/>
    <property type="molecule type" value="Genomic_DNA"/>
</dbReference>
<organism evidence="3 4">
    <name type="scientific">Aureobasidium melanogenum (strain CBS 110374)</name>
    <name type="common">Aureobasidium pullulans var. melanogenum</name>
    <dbReference type="NCBI Taxonomy" id="1043003"/>
    <lineage>
        <taxon>Eukaryota</taxon>
        <taxon>Fungi</taxon>
        <taxon>Dikarya</taxon>
        <taxon>Ascomycota</taxon>
        <taxon>Pezizomycotina</taxon>
        <taxon>Dothideomycetes</taxon>
        <taxon>Dothideomycetidae</taxon>
        <taxon>Dothideales</taxon>
        <taxon>Saccotheciaceae</taxon>
        <taxon>Aureobasidium</taxon>
    </lineage>
</organism>
<feature type="compositionally biased region" description="Low complexity" evidence="1">
    <location>
        <begin position="167"/>
        <end position="178"/>
    </location>
</feature>
<dbReference type="HOGENOM" id="CLU_1427716_0_0_1"/>
<evidence type="ECO:0000313" key="4">
    <source>
        <dbReference type="Proteomes" id="UP000030672"/>
    </source>
</evidence>